<dbReference type="GO" id="GO:0003677">
    <property type="term" value="F:DNA binding"/>
    <property type="evidence" value="ECO:0007669"/>
    <property type="project" value="UniProtKB-KW"/>
</dbReference>
<accession>L0EWZ8</accession>
<evidence type="ECO:0000259" key="5">
    <source>
        <dbReference type="PROSITE" id="PS51898"/>
    </source>
</evidence>
<keyword evidence="3" id="KW-0238">DNA-binding</keyword>
<dbReference type="PATRIC" id="fig|1215343.11.peg.936"/>
<dbReference type="GO" id="GO:0015074">
    <property type="term" value="P:DNA integration"/>
    <property type="evidence" value="ECO:0007669"/>
    <property type="project" value="UniProtKB-KW"/>
</dbReference>
<dbReference type="Pfam" id="PF00589">
    <property type="entry name" value="Phage_integrase"/>
    <property type="match status" value="1"/>
</dbReference>
<proteinExistence type="inferred from homology"/>
<evidence type="ECO:0000313" key="7">
    <source>
        <dbReference type="Proteomes" id="UP000010799"/>
    </source>
</evidence>
<evidence type="ECO:0000256" key="2">
    <source>
        <dbReference type="ARBA" id="ARBA00022908"/>
    </source>
</evidence>
<dbReference type="InterPro" id="IPR011010">
    <property type="entry name" value="DNA_brk_join_enz"/>
</dbReference>
<evidence type="ECO:0000256" key="4">
    <source>
        <dbReference type="ARBA" id="ARBA00023172"/>
    </source>
</evidence>
<reference evidence="6 7" key="1">
    <citation type="journal article" date="2012" name="Stand. Genomic Sci.">
        <title>Complete genome sequence of Liberibacter crescens BT-1.</title>
        <authorList>
            <person name="Leonard M.T."/>
            <person name="Fagen J.R."/>
            <person name="Davis-Richardson A.G."/>
            <person name="Davis M.J."/>
            <person name="Triplett E.W."/>
        </authorList>
    </citation>
    <scope>NUCLEOTIDE SEQUENCE [LARGE SCALE GENOMIC DNA]</scope>
    <source>
        <strain evidence="6 7">BT-1</strain>
    </source>
</reference>
<dbReference type="PANTHER" id="PTHR30629:SF2">
    <property type="entry name" value="PROPHAGE INTEGRASE INTS-RELATED"/>
    <property type="match status" value="1"/>
</dbReference>
<dbReference type="PANTHER" id="PTHR30629">
    <property type="entry name" value="PROPHAGE INTEGRASE"/>
    <property type="match status" value="1"/>
</dbReference>
<dbReference type="AlphaFoldDB" id="L0EWZ8"/>
<dbReference type="Proteomes" id="UP000010799">
    <property type="component" value="Chromosome"/>
</dbReference>
<keyword evidence="4" id="KW-0233">DNA recombination</keyword>
<dbReference type="Gene3D" id="1.10.443.10">
    <property type="entry name" value="Intergrase catalytic core"/>
    <property type="match status" value="1"/>
</dbReference>
<dbReference type="STRING" id="1215343.B488_09090"/>
<dbReference type="EMBL" id="CP003789">
    <property type="protein sequence ID" value="AGA64901.1"/>
    <property type="molecule type" value="Genomic_DNA"/>
</dbReference>
<dbReference type="KEGG" id="lcc:B488_09090"/>
<keyword evidence="2" id="KW-0229">DNA integration</keyword>
<organism evidence="6 7">
    <name type="scientific">Liberibacter crescens (strain BT-1)</name>
    <dbReference type="NCBI Taxonomy" id="1215343"/>
    <lineage>
        <taxon>Bacteria</taxon>
        <taxon>Pseudomonadati</taxon>
        <taxon>Pseudomonadota</taxon>
        <taxon>Alphaproteobacteria</taxon>
        <taxon>Hyphomicrobiales</taxon>
        <taxon>Rhizobiaceae</taxon>
        <taxon>Liberibacter</taxon>
    </lineage>
</organism>
<dbReference type="GO" id="GO:0006310">
    <property type="term" value="P:DNA recombination"/>
    <property type="evidence" value="ECO:0007669"/>
    <property type="project" value="UniProtKB-KW"/>
</dbReference>
<gene>
    <name evidence="6" type="ordered locus">B488_09090</name>
</gene>
<dbReference type="InterPro" id="IPR050808">
    <property type="entry name" value="Phage_Integrase"/>
</dbReference>
<dbReference type="InterPro" id="IPR010998">
    <property type="entry name" value="Integrase_recombinase_N"/>
</dbReference>
<dbReference type="HOGENOM" id="CLU_056713_2_0_5"/>
<keyword evidence="7" id="KW-1185">Reference proteome</keyword>
<dbReference type="SUPFAM" id="SSF56349">
    <property type="entry name" value="DNA breaking-rejoining enzymes"/>
    <property type="match status" value="1"/>
</dbReference>
<dbReference type="eggNOG" id="COG0582">
    <property type="taxonomic scope" value="Bacteria"/>
</dbReference>
<evidence type="ECO:0000256" key="3">
    <source>
        <dbReference type="ARBA" id="ARBA00023125"/>
    </source>
</evidence>
<dbReference type="InterPro" id="IPR013762">
    <property type="entry name" value="Integrase-like_cat_sf"/>
</dbReference>
<dbReference type="Gene3D" id="1.10.150.130">
    <property type="match status" value="1"/>
</dbReference>
<evidence type="ECO:0000313" key="6">
    <source>
        <dbReference type="EMBL" id="AGA64901.1"/>
    </source>
</evidence>
<evidence type="ECO:0000256" key="1">
    <source>
        <dbReference type="ARBA" id="ARBA00008857"/>
    </source>
</evidence>
<feature type="domain" description="Tyr recombinase" evidence="5">
    <location>
        <begin position="163"/>
        <end position="333"/>
    </location>
</feature>
<protein>
    <submittedName>
        <fullName evidence="6">Integrase / recombinase</fullName>
    </submittedName>
</protein>
<comment type="similarity">
    <text evidence="1">Belongs to the 'phage' integrase family.</text>
</comment>
<dbReference type="RefSeq" id="WP_015273326.1">
    <property type="nucleotide sequence ID" value="NC_019907.1"/>
</dbReference>
<dbReference type="PROSITE" id="PS51898">
    <property type="entry name" value="TYR_RECOMBINASE"/>
    <property type="match status" value="1"/>
</dbReference>
<name>L0EWZ8_LIBCB</name>
<sequence>MPKHRYPHLSHETTRHGKKVWYFKKNGKRIRLPDSYGSQKFLEAYKNALAGNIPVKRNTVKQGTLAWLIQEYGKSSHYRSLNISTKKVRENIYKKIIQNSGDIPFTQITRKHIQDTVDKRAATPFSAIGFLKAISPIFKWALENEFMSKNPVIGISRPSQKTDGFYTWTVEEVEKYRSFHPVGTKARLALELMLFLGLRRSDVVRIGPQHMKDGVLSIKTQKTGTWVYIPVFKPLQECIEKTETGNDTFLTTHKGTSFMSSSSFGNWFCKKCRQAGLADECRAHGLRKAGATIAANAGASTQELMAMFGWSKMSMAEVYTKAADKTRLAYQAAKKLSKGI</sequence>
<dbReference type="InterPro" id="IPR002104">
    <property type="entry name" value="Integrase_catalytic"/>
</dbReference>